<dbReference type="PANTHER" id="PTHR30521">
    <property type="entry name" value="DEFERROCHELATASE/PEROXIDASE"/>
    <property type="match status" value="1"/>
</dbReference>
<dbReference type="NCBIfam" id="TIGR01413">
    <property type="entry name" value="Dyp_perox_fam"/>
    <property type="match status" value="1"/>
</dbReference>
<organism evidence="7 8">
    <name type="scientific">Pseudomonas reidholzensis</name>
    <dbReference type="NCBI Taxonomy" id="1785162"/>
    <lineage>
        <taxon>Bacteria</taxon>
        <taxon>Pseudomonadati</taxon>
        <taxon>Pseudomonadota</taxon>
        <taxon>Gammaproteobacteria</taxon>
        <taxon>Pseudomonadales</taxon>
        <taxon>Pseudomonadaceae</taxon>
        <taxon>Pseudomonas</taxon>
    </lineage>
</organism>
<comment type="cofactor">
    <cofactor evidence="1">
        <name>heme b</name>
        <dbReference type="ChEBI" id="CHEBI:60344"/>
    </cofactor>
</comment>
<dbReference type="OrthoDB" id="3251355at2"/>
<dbReference type="GO" id="GO:0004601">
    <property type="term" value="F:peroxidase activity"/>
    <property type="evidence" value="ECO:0007669"/>
    <property type="project" value="UniProtKB-KW"/>
</dbReference>
<dbReference type="InterPro" id="IPR011008">
    <property type="entry name" value="Dimeric_a/b-barrel"/>
</dbReference>
<dbReference type="EMBL" id="UNOZ01000030">
    <property type="protein sequence ID" value="SYX91893.1"/>
    <property type="molecule type" value="Genomic_DNA"/>
</dbReference>
<dbReference type="EC" id="1.11.1.-" evidence="7"/>
<reference evidence="8" key="1">
    <citation type="submission" date="2018-08" db="EMBL/GenBank/DDBJ databases">
        <authorList>
            <person name="Blom J."/>
        </authorList>
    </citation>
    <scope>NUCLEOTIDE SEQUENCE [LARGE SCALE GENOMIC DNA]</scope>
    <source>
        <strain evidence="8">CCOS 865</strain>
    </source>
</reference>
<dbReference type="InterPro" id="IPR048328">
    <property type="entry name" value="Dyp_perox_C"/>
</dbReference>
<keyword evidence="4 7" id="KW-0560">Oxidoreductase</keyword>
<keyword evidence="5" id="KW-0408">Iron</keyword>
<evidence type="ECO:0000256" key="2">
    <source>
        <dbReference type="ARBA" id="ARBA00022559"/>
    </source>
</evidence>
<dbReference type="SUPFAM" id="SSF54909">
    <property type="entry name" value="Dimeric alpha+beta barrel"/>
    <property type="match status" value="1"/>
</dbReference>
<dbReference type="PROSITE" id="PS51404">
    <property type="entry name" value="DYP_PEROXIDASE"/>
    <property type="match status" value="1"/>
</dbReference>
<dbReference type="GO" id="GO:0046872">
    <property type="term" value="F:metal ion binding"/>
    <property type="evidence" value="ECO:0007669"/>
    <property type="project" value="UniProtKB-KW"/>
</dbReference>
<dbReference type="AlphaFoldDB" id="A0A383RYP9"/>
<name>A0A383RYP9_9PSED</name>
<sequence length="292" mass="31803">MPFQQGLLATPVPAHARHLFFSLHCTEALPAVLDALLSQAVGQQLIVGVGAPLVKALGRQVPGLRAFPQLDAAVENPSTQHALWLWLRGEERGELLLRGQALEQLLAPALSLVDSVDGFLHRGGHDLTGYEDGTENPVDDDAVEAAIVAGEQPGLSGSSFAAFQLWKHDLQYFKSLPQGEQDNIIGRRLSDNEELEDAPESAHVKRTAQESFDPEAFMVRRSVAWADQRGAGLAFVALGHSFDAFEVQLRRMSGLEDGVIDGLYRFSRPLTGGFYWCPPQTEGFLDLSLLLG</sequence>
<evidence type="ECO:0000256" key="3">
    <source>
        <dbReference type="ARBA" id="ARBA00022723"/>
    </source>
</evidence>
<dbReference type="GO" id="GO:0005829">
    <property type="term" value="C:cytosol"/>
    <property type="evidence" value="ECO:0007669"/>
    <property type="project" value="TreeGrafter"/>
</dbReference>
<keyword evidence="2 7" id="KW-0575">Peroxidase</keyword>
<dbReference type="RefSeq" id="WP_119144469.1">
    <property type="nucleotide sequence ID" value="NZ_CBCSFL010000001.1"/>
</dbReference>
<dbReference type="InterPro" id="IPR006314">
    <property type="entry name" value="Dyp_peroxidase"/>
</dbReference>
<proteinExistence type="predicted"/>
<evidence type="ECO:0000256" key="1">
    <source>
        <dbReference type="ARBA" id="ARBA00001970"/>
    </source>
</evidence>
<protein>
    <submittedName>
        <fullName evidence="7">Putative deferrochelatase/peroxidase YfeX</fullName>
        <ecNumber evidence="7">1.11.1.-</ecNumber>
    </submittedName>
</protein>
<evidence type="ECO:0000256" key="5">
    <source>
        <dbReference type="ARBA" id="ARBA00023004"/>
    </source>
</evidence>
<dbReference type="Pfam" id="PF20628">
    <property type="entry name" value="Dyp_perox_C"/>
    <property type="match status" value="1"/>
</dbReference>
<evidence type="ECO:0000313" key="8">
    <source>
        <dbReference type="Proteomes" id="UP000263595"/>
    </source>
</evidence>
<accession>A0A383RYP9</accession>
<keyword evidence="8" id="KW-1185">Reference proteome</keyword>
<evidence type="ECO:0000313" key="7">
    <source>
        <dbReference type="EMBL" id="SYX91893.1"/>
    </source>
</evidence>
<evidence type="ECO:0000259" key="6">
    <source>
        <dbReference type="Pfam" id="PF20628"/>
    </source>
</evidence>
<keyword evidence="3" id="KW-0479">Metal-binding</keyword>
<dbReference type="PANTHER" id="PTHR30521:SF0">
    <property type="entry name" value="DYP-TYPE PEROXIDASE FAMILY PROTEIN"/>
    <property type="match status" value="1"/>
</dbReference>
<gene>
    <name evidence="7" type="primary">yfeX</name>
    <name evidence="7" type="ORF">CCOS865_04173</name>
</gene>
<feature type="domain" description="Dyp-type peroxidase C-terminal" evidence="6">
    <location>
        <begin position="126"/>
        <end position="281"/>
    </location>
</feature>
<dbReference type="GO" id="GO:0020037">
    <property type="term" value="F:heme binding"/>
    <property type="evidence" value="ECO:0007669"/>
    <property type="project" value="InterPro"/>
</dbReference>
<dbReference type="Proteomes" id="UP000263595">
    <property type="component" value="Unassembled WGS sequence"/>
</dbReference>
<evidence type="ECO:0000256" key="4">
    <source>
        <dbReference type="ARBA" id="ARBA00023002"/>
    </source>
</evidence>